<dbReference type="Gene3D" id="2.10.109.10">
    <property type="entry name" value="Umud Fragment, subunit A"/>
    <property type="match status" value="1"/>
</dbReference>
<evidence type="ECO:0000256" key="3">
    <source>
        <dbReference type="ARBA" id="ARBA00023163"/>
    </source>
</evidence>
<keyword evidence="1" id="KW-0805">Transcription regulation</keyword>
<feature type="domain" description="HTH cro/C1-type" evidence="4">
    <location>
        <begin position="27"/>
        <end position="69"/>
    </location>
</feature>
<dbReference type="Proteomes" id="UP000309061">
    <property type="component" value="Chromosome"/>
</dbReference>
<dbReference type="InterPro" id="IPR010982">
    <property type="entry name" value="Lambda_DNA-bd_dom_sf"/>
</dbReference>
<protein>
    <recommendedName>
        <fullName evidence="4">HTH cro/C1-type domain-containing protein</fullName>
    </recommendedName>
</protein>
<dbReference type="EMBL" id="CP046052">
    <property type="protein sequence ID" value="QGM46703.1"/>
    <property type="molecule type" value="Genomic_DNA"/>
</dbReference>
<dbReference type="OrthoDB" id="528805at2"/>
<dbReference type="InterPro" id="IPR036286">
    <property type="entry name" value="LexA/Signal_pep-like_sf"/>
</dbReference>
<dbReference type="PROSITE" id="PS50943">
    <property type="entry name" value="HTH_CROC1"/>
    <property type="match status" value="1"/>
</dbReference>
<dbReference type="SUPFAM" id="SSF51306">
    <property type="entry name" value="LexA/Signal peptidase"/>
    <property type="match status" value="1"/>
</dbReference>
<dbReference type="PANTHER" id="PTHR40661">
    <property type="match status" value="1"/>
</dbReference>
<dbReference type="InterPro" id="IPR039418">
    <property type="entry name" value="LexA-like"/>
</dbReference>
<dbReference type="PANTHER" id="PTHR40661:SF3">
    <property type="entry name" value="FELS-1 PROPHAGE TRANSCRIPTIONAL REGULATOR"/>
    <property type="match status" value="1"/>
</dbReference>
<evidence type="ECO:0000256" key="2">
    <source>
        <dbReference type="ARBA" id="ARBA00023125"/>
    </source>
</evidence>
<evidence type="ECO:0000313" key="6">
    <source>
        <dbReference type="Proteomes" id="UP000309061"/>
    </source>
</evidence>
<dbReference type="AlphaFoldDB" id="A0A6B8KJF6"/>
<sequence length="233" mass="25833">MARDPLFDKERFGARMRELTKGFKSTAEAAKFLEIPEQTLRNALAGKNEPRAPFLMAVSEKLEVPLNDLLGIAEQTSPKSEIVPPQMVPVQKLDALAAAGAGATNSAVAVDEELIFPTWMIRSLAPPGAKLRFMRAKGESMVPTIGDGALLLVNEAERTLPTKPPRPKNEFDNPDVYVFLQEGELRVKRLRKTPKGEIVVSSDNRAYDPEVLGGPDLKRFKICGRVVWWDNRL</sequence>
<keyword evidence="6" id="KW-1185">Reference proteome</keyword>
<dbReference type="SUPFAM" id="SSF47413">
    <property type="entry name" value="lambda repressor-like DNA-binding domains"/>
    <property type="match status" value="1"/>
</dbReference>
<dbReference type="GO" id="GO:0003677">
    <property type="term" value="F:DNA binding"/>
    <property type="evidence" value="ECO:0007669"/>
    <property type="project" value="UniProtKB-KW"/>
</dbReference>
<reference evidence="5 6" key="1">
    <citation type="submission" date="2019-11" db="EMBL/GenBank/DDBJ databases">
        <title>The genome sequence of Methylocystis heyeri.</title>
        <authorList>
            <person name="Oshkin I.Y."/>
            <person name="Miroshnikov K."/>
            <person name="Dedysh S.N."/>
        </authorList>
    </citation>
    <scope>NUCLEOTIDE SEQUENCE [LARGE SCALE GENOMIC DNA]</scope>
    <source>
        <strain evidence="5 6">H2</strain>
    </source>
</reference>
<accession>A0A6B8KJF6</accession>
<gene>
    <name evidence="5" type="ORF">H2LOC_013925</name>
</gene>
<evidence type="ECO:0000313" key="5">
    <source>
        <dbReference type="EMBL" id="QGM46703.1"/>
    </source>
</evidence>
<dbReference type="KEGG" id="mhey:H2LOC_013925"/>
<name>A0A6B8KJF6_9HYPH</name>
<keyword evidence="2" id="KW-0238">DNA-binding</keyword>
<dbReference type="CDD" id="cd06529">
    <property type="entry name" value="S24_LexA-like"/>
    <property type="match status" value="1"/>
</dbReference>
<organism evidence="5 6">
    <name type="scientific">Methylocystis heyeri</name>
    <dbReference type="NCBI Taxonomy" id="391905"/>
    <lineage>
        <taxon>Bacteria</taxon>
        <taxon>Pseudomonadati</taxon>
        <taxon>Pseudomonadota</taxon>
        <taxon>Alphaproteobacteria</taxon>
        <taxon>Hyphomicrobiales</taxon>
        <taxon>Methylocystaceae</taxon>
        <taxon>Methylocystis</taxon>
    </lineage>
</organism>
<evidence type="ECO:0000259" key="4">
    <source>
        <dbReference type="PROSITE" id="PS50943"/>
    </source>
</evidence>
<proteinExistence type="predicted"/>
<keyword evidence="3" id="KW-0804">Transcription</keyword>
<evidence type="ECO:0000256" key="1">
    <source>
        <dbReference type="ARBA" id="ARBA00023015"/>
    </source>
</evidence>
<dbReference type="Pfam" id="PF00717">
    <property type="entry name" value="Peptidase_S24"/>
    <property type="match status" value="1"/>
</dbReference>
<dbReference type="InterPro" id="IPR001387">
    <property type="entry name" value="Cro/C1-type_HTH"/>
</dbReference>
<dbReference type="InterPro" id="IPR015927">
    <property type="entry name" value="Peptidase_S24_S26A/B/C"/>
</dbReference>
<dbReference type="RefSeq" id="WP_136497586.1">
    <property type="nucleotide sequence ID" value="NZ_CP046052.1"/>
</dbReference>